<dbReference type="Proteomes" id="UP000000639">
    <property type="component" value="Chromosome"/>
</dbReference>
<keyword evidence="3 5" id="KW-1133">Transmembrane helix</keyword>
<dbReference type="PANTHER" id="PTHR30249">
    <property type="entry name" value="PUTATIVE SEROTONIN TRANSPORTER"/>
    <property type="match status" value="1"/>
</dbReference>
<dbReference type="OrthoDB" id="9811701at2"/>
<dbReference type="AlphaFoldDB" id="A1STU1"/>
<dbReference type="RefSeq" id="WP_011769469.1">
    <property type="nucleotide sequence ID" value="NC_008709.1"/>
</dbReference>
<protein>
    <submittedName>
        <fullName evidence="6">LrgB family protein</fullName>
    </submittedName>
</protein>
<dbReference type="STRING" id="357804.Ping_1067"/>
<dbReference type="GO" id="GO:0016020">
    <property type="term" value="C:membrane"/>
    <property type="evidence" value="ECO:0007669"/>
    <property type="project" value="UniProtKB-SubCell"/>
</dbReference>
<dbReference type="InterPro" id="IPR007300">
    <property type="entry name" value="CidB/LrgB"/>
</dbReference>
<dbReference type="KEGG" id="pin:Ping_1067"/>
<keyword evidence="4 5" id="KW-0472">Membrane</keyword>
<feature type="transmembrane region" description="Helical" evidence="5">
    <location>
        <begin position="58"/>
        <end position="76"/>
    </location>
</feature>
<reference evidence="6 7" key="1">
    <citation type="submission" date="2007-01" db="EMBL/GenBank/DDBJ databases">
        <title>Complete sequence of Psychromonas ingrahamii 37.</title>
        <authorList>
            <consortium name="US DOE Joint Genome Institute"/>
            <person name="Copeland A."/>
            <person name="Lucas S."/>
            <person name="Lapidus A."/>
            <person name="Barry K."/>
            <person name="Detter J.C."/>
            <person name="Glavina del Rio T."/>
            <person name="Hammon N."/>
            <person name="Israni S."/>
            <person name="Dalin E."/>
            <person name="Tice H."/>
            <person name="Pitluck S."/>
            <person name="Thompson L.S."/>
            <person name="Brettin T."/>
            <person name="Bruce D."/>
            <person name="Han C."/>
            <person name="Tapia R."/>
            <person name="Schmutz J."/>
            <person name="Larimer F."/>
            <person name="Land M."/>
            <person name="Hauser L."/>
            <person name="Kyrpides N."/>
            <person name="Ivanova N."/>
            <person name="Staley J."/>
            <person name="Richardson P."/>
        </authorList>
    </citation>
    <scope>NUCLEOTIDE SEQUENCE [LARGE SCALE GENOMIC DNA]</scope>
    <source>
        <strain evidence="6 7">37</strain>
    </source>
</reference>
<evidence type="ECO:0000313" key="6">
    <source>
        <dbReference type="EMBL" id="ABM02906.1"/>
    </source>
</evidence>
<feature type="transmembrane region" description="Helical" evidence="5">
    <location>
        <begin position="144"/>
        <end position="164"/>
    </location>
</feature>
<dbReference type="PANTHER" id="PTHR30249:SF0">
    <property type="entry name" value="PLASTIDAL GLYCOLATE_GLYCERATE TRANSLOCATOR 1, CHLOROPLASTIC"/>
    <property type="match status" value="1"/>
</dbReference>
<evidence type="ECO:0000256" key="4">
    <source>
        <dbReference type="ARBA" id="ARBA00023136"/>
    </source>
</evidence>
<evidence type="ECO:0000256" key="5">
    <source>
        <dbReference type="SAM" id="Phobius"/>
    </source>
</evidence>
<feature type="transmembrane region" description="Helical" evidence="5">
    <location>
        <begin position="28"/>
        <end position="46"/>
    </location>
</feature>
<name>A1STU1_PSYIN</name>
<evidence type="ECO:0000313" key="7">
    <source>
        <dbReference type="Proteomes" id="UP000000639"/>
    </source>
</evidence>
<dbReference type="Pfam" id="PF04172">
    <property type="entry name" value="LrgB"/>
    <property type="match status" value="1"/>
</dbReference>
<evidence type="ECO:0000256" key="3">
    <source>
        <dbReference type="ARBA" id="ARBA00022989"/>
    </source>
</evidence>
<dbReference type="eggNOG" id="COG1346">
    <property type="taxonomic scope" value="Bacteria"/>
</dbReference>
<comment type="subcellular location">
    <subcellularLocation>
        <location evidence="1">Membrane</location>
        <topology evidence="1">Multi-pass membrane protein</topology>
    </subcellularLocation>
</comment>
<keyword evidence="2 5" id="KW-0812">Transmembrane</keyword>
<evidence type="ECO:0000256" key="2">
    <source>
        <dbReference type="ARBA" id="ARBA00022692"/>
    </source>
</evidence>
<accession>A1STU1</accession>
<dbReference type="EMBL" id="CP000510">
    <property type="protein sequence ID" value="ABM02906.1"/>
    <property type="molecule type" value="Genomic_DNA"/>
</dbReference>
<proteinExistence type="predicted"/>
<evidence type="ECO:0000256" key="1">
    <source>
        <dbReference type="ARBA" id="ARBA00004141"/>
    </source>
</evidence>
<dbReference type="HOGENOM" id="CLU_082099_3_0_6"/>
<sequence>MLFYLALPCTLVIFFASKALYAIKPWAIFHPFVLSVLSLLLLHYFLKLDYSQYEEGTSLLVALLEPAVVVLALPLYLQLHLIKEKFNIILSACLLAVLIAFSCALFLMPLLGADLVTAASLAGQHVTTPIAMEISRSLNGIPSLTAAMVVCVGIFGGSVGLAFYKLCGIKDNQAQGVAMGCAAHALGTAKIMETDKVAGAFASISLIICAILSAILMPLLYAVLF</sequence>
<keyword evidence="7" id="KW-1185">Reference proteome</keyword>
<organism evidence="6 7">
    <name type="scientific">Psychromonas ingrahamii (strain DSM 17664 / CCUG 51855 / 37)</name>
    <dbReference type="NCBI Taxonomy" id="357804"/>
    <lineage>
        <taxon>Bacteria</taxon>
        <taxon>Pseudomonadati</taxon>
        <taxon>Pseudomonadota</taxon>
        <taxon>Gammaproteobacteria</taxon>
        <taxon>Alteromonadales</taxon>
        <taxon>Psychromonadaceae</taxon>
        <taxon>Psychromonas</taxon>
    </lineage>
</organism>
<feature type="transmembrane region" description="Helical" evidence="5">
    <location>
        <begin position="200"/>
        <end position="224"/>
    </location>
</feature>
<gene>
    <name evidence="6" type="ordered locus">Ping_1067</name>
</gene>
<feature type="transmembrane region" description="Helical" evidence="5">
    <location>
        <begin position="88"/>
        <end position="108"/>
    </location>
</feature>